<dbReference type="EMBL" id="VNKI01000001">
    <property type="protein sequence ID" value="TVX84162.1"/>
    <property type="molecule type" value="Genomic_DNA"/>
</dbReference>
<evidence type="ECO:0000313" key="3">
    <source>
        <dbReference type="Proteomes" id="UP000317770"/>
    </source>
</evidence>
<dbReference type="Proteomes" id="UP000317770">
    <property type="component" value="Unassembled WGS sequence"/>
</dbReference>
<organism evidence="2 3">
    <name type="scientific">Peribacillus simplex</name>
    <dbReference type="NCBI Taxonomy" id="1478"/>
    <lineage>
        <taxon>Bacteria</taxon>
        <taxon>Bacillati</taxon>
        <taxon>Bacillota</taxon>
        <taxon>Bacilli</taxon>
        <taxon>Bacillales</taxon>
        <taxon>Bacillaceae</taxon>
        <taxon>Peribacillus</taxon>
    </lineage>
</organism>
<keyword evidence="1" id="KW-0472">Membrane</keyword>
<feature type="transmembrane region" description="Helical" evidence="1">
    <location>
        <begin position="21"/>
        <end position="41"/>
    </location>
</feature>
<keyword evidence="1" id="KW-1133">Transmembrane helix</keyword>
<evidence type="ECO:0000313" key="2">
    <source>
        <dbReference type="EMBL" id="TVX84162.1"/>
    </source>
</evidence>
<comment type="caution">
    <text evidence="2">The sequence shown here is derived from an EMBL/GenBank/DDBJ whole genome shotgun (WGS) entry which is preliminary data.</text>
</comment>
<proteinExistence type="predicted"/>
<dbReference type="AlphaFoldDB" id="A0A8B5Y4S8"/>
<sequence length="129" mass="14937">MGSNNNRGNLLISKVYKEMKNILIFLGIVAVLIIGGSILYFSTQPTSAELEYSEQIKWDVHKYLINEENYVEDNIEEIKVTDNAKLKGKKRFEIAVVFKDDKDSVYYYQYDKKSGKVEQFAVTGKKHEE</sequence>
<name>A0A8B5Y4S8_9BACI</name>
<gene>
    <name evidence="2" type="ORF">FQP34_02810</name>
</gene>
<accession>A0A8B5Y4S8</accession>
<protein>
    <submittedName>
        <fullName evidence="2">DUF3139 domain-containing protein</fullName>
    </submittedName>
</protein>
<evidence type="ECO:0000256" key="1">
    <source>
        <dbReference type="SAM" id="Phobius"/>
    </source>
</evidence>
<reference evidence="2 3" key="1">
    <citation type="submission" date="2019-07" db="EMBL/GenBank/DDBJ databases">
        <title>Genome assembly of Bacillus simplex strain GGC-P6A.</title>
        <authorList>
            <person name="Jennings M.E."/>
            <person name="Barton H.A."/>
        </authorList>
    </citation>
    <scope>NUCLEOTIDE SEQUENCE [LARGE SCALE GENOMIC DNA]</scope>
    <source>
        <strain evidence="2 3">GGC-P6A</strain>
    </source>
</reference>
<keyword evidence="1" id="KW-0812">Transmembrane</keyword>